<feature type="transmembrane region" description="Helical" evidence="7">
    <location>
        <begin position="103"/>
        <end position="120"/>
    </location>
</feature>
<reference evidence="8" key="1">
    <citation type="submission" date="2022-06" db="EMBL/GenBank/DDBJ databases">
        <title>Ornithinimicrobium HY1793.</title>
        <authorList>
            <person name="Huang Y."/>
        </authorList>
    </citation>
    <scope>NUCLEOTIDE SEQUENCE</scope>
    <source>
        <strain evidence="8">HY1793</strain>
    </source>
</reference>
<dbReference type="SUPFAM" id="SSF103473">
    <property type="entry name" value="MFS general substrate transporter"/>
    <property type="match status" value="1"/>
</dbReference>
<dbReference type="Proteomes" id="UP001056455">
    <property type="component" value="Chromosome"/>
</dbReference>
<proteinExistence type="predicted"/>
<evidence type="ECO:0000256" key="6">
    <source>
        <dbReference type="SAM" id="MobiDB-lite"/>
    </source>
</evidence>
<accession>A0ABY4YYS2</accession>
<keyword evidence="5 7" id="KW-0472">Membrane</keyword>
<feature type="transmembrane region" description="Helical" evidence="7">
    <location>
        <begin position="213"/>
        <end position="234"/>
    </location>
</feature>
<feature type="transmembrane region" description="Helical" evidence="7">
    <location>
        <begin position="69"/>
        <end position="91"/>
    </location>
</feature>
<sequence>MRQFRAILVNTLVANVTTSFLWFAVTFWVYLGTRSVLATALIGGAFMLLVAATGIPFGTYVDRTRKRAVMVTATLTTLVAFIVGGLIYATVGPAEILDMTGPWFWLFTGVILFGGVVENARNIALSTTVTLLVATEDRARANGLVGTVQGVSLLVTSVFSGLAVGFLGMGWTIVIAICGLTLSAAHLLQLSIDEPRIVRDPDRGRIDLSGSITAIRVVPGLAALIAFAAFNNLLGGVYMSLMDPYGLELFSVQAWGLVFGLCATGFIVGGALIARYGLGANPLRTMLWLLVAMGLVAAVFTVREVAWLYVAGIWLYMAFTPAVEAGEQTVIQRVVPLRQHGRVFGLAQAVEAGAAPVSAFLIGPVVELGILPWSRSAAGQAALEPWLGTGQMRGIALVLVVSGLVLTLAAVLAFRTQAYGRLSAVFRPAGGVAGPARERARSLSGSPARRQTPGRLADPGGQ</sequence>
<evidence type="ECO:0000256" key="2">
    <source>
        <dbReference type="ARBA" id="ARBA00022475"/>
    </source>
</evidence>
<evidence type="ECO:0000313" key="9">
    <source>
        <dbReference type="Proteomes" id="UP001056455"/>
    </source>
</evidence>
<feature type="region of interest" description="Disordered" evidence="6">
    <location>
        <begin position="432"/>
        <end position="462"/>
    </location>
</feature>
<name>A0ABY4YYS2_9MICO</name>
<evidence type="ECO:0000256" key="3">
    <source>
        <dbReference type="ARBA" id="ARBA00022692"/>
    </source>
</evidence>
<dbReference type="PANTHER" id="PTHR23513">
    <property type="entry name" value="INTEGRAL MEMBRANE EFFLUX PROTEIN-RELATED"/>
    <property type="match status" value="1"/>
</dbReference>
<dbReference type="InterPro" id="IPR036259">
    <property type="entry name" value="MFS_trans_sf"/>
</dbReference>
<evidence type="ECO:0000313" key="8">
    <source>
        <dbReference type="EMBL" id="USQ81410.1"/>
    </source>
</evidence>
<keyword evidence="4 7" id="KW-1133">Transmembrane helix</keyword>
<feature type="transmembrane region" description="Helical" evidence="7">
    <location>
        <begin position="36"/>
        <end position="57"/>
    </location>
</feature>
<evidence type="ECO:0000256" key="5">
    <source>
        <dbReference type="ARBA" id="ARBA00023136"/>
    </source>
</evidence>
<evidence type="ECO:0000256" key="4">
    <source>
        <dbReference type="ARBA" id="ARBA00022989"/>
    </source>
</evidence>
<feature type="transmembrane region" description="Helical" evidence="7">
    <location>
        <begin position="254"/>
        <end position="274"/>
    </location>
</feature>
<dbReference type="RefSeq" id="WP_252594870.1">
    <property type="nucleotide sequence ID" value="NZ_CP099489.1"/>
</dbReference>
<dbReference type="PANTHER" id="PTHR23513:SF6">
    <property type="entry name" value="MAJOR FACILITATOR SUPERFAMILY ASSOCIATED DOMAIN-CONTAINING PROTEIN"/>
    <property type="match status" value="1"/>
</dbReference>
<dbReference type="CDD" id="cd06173">
    <property type="entry name" value="MFS_MefA_like"/>
    <property type="match status" value="1"/>
</dbReference>
<dbReference type="Pfam" id="PF07690">
    <property type="entry name" value="MFS_1"/>
    <property type="match status" value="1"/>
</dbReference>
<protein>
    <submittedName>
        <fullName evidence="8">MFS transporter</fullName>
    </submittedName>
</protein>
<feature type="transmembrane region" description="Helical" evidence="7">
    <location>
        <begin position="169"/>
        <end position="192"/>
    </location>
</feature>
<feature type="transmembrane region" description="Helical" evidence="7">
    <location>
        <begin position="286"/>
        <end position="310"/>
    </location>
</feature>
<feature type="transmembrane region" description="Helical" evidence="7">
    <location>
        <begin position="7"/>
        <end position="30"/>
    </location>
</feature>
<dbReference type="Gene3D" id="1.20.1250.20">
    <property type="entry name" value="MFS general substrate transporter like domains"/>
    <property type="match status" value="1"/>
</dbReference>
<evidence type="ECO:0000256" key="1">
    <source>
        <dbReference type="ARBA" id="ARBA00004651"/>
    </source>
</evidence>
<keyword evidence="2" id="KW-1003">Cell membrane</keyword>
<gene>
    <name evidence="8" type="ORF">NF556_07105</name>
</gene>
<organism evidence="8 9">
    <name type="scientific">Ornithinimicrobium faecis</name>
    <dbReference type="NCBI Taxonomy" id="2934158"/>
    <lineage>
        <taxon>Bacteria</taxon>
        <taxon>Bacillati</taxon>
        <taxon>Actinomycetota</taxon>
        <taxon>Actinomycetes</taxon>
        <taxon>Micrococcales</taxon>
        <taxon>Ornithinimicrobiaceae</taxon>
        <taxon>Ornithinimicrobium</taxon>
    </lineage>
</organism>
<feature type="transmembrane region" description="Helical" evidence="7">
    <location>
        <begin position="141"/>
        <end position="163"/>
    </location>
</feature>
<dbReference type="EMBL" id="CP099489">
    <property type="protein sequence ID" value="USQ81410.1"/>
    <property type="molecule type" value="Genomic_DNA"/>
</dbReference>
<feature type="transmembrane region" description="Helical" evidence="7">
    <location>
        <begin position="394"/>
        <end position="414"/>
    </location>
</feature>
<evidence type="ECO:0000256" key="7">
    <source>
        <dbReference type="SAM" id="Phobius"/>
    </source>
</evidence>
<dbReference type="InterPro" id="IPR011701">
    <property type="entry name" value="MFS"/>
</dbReference>
<comment type="subcellular location">
    <subcellularLocation>
        <location evidence="1">Cell membrane</location>
        <topology evidence="1">Multi-pass membrane protein</topology>
    </subcellularLocation>
</comment>
<keyword evidence="3 7" id="KW-0812">Transmembrane</keyword>
<keyword evidence="9" id="KW-1185">Reference proteome</keyword>